<feature type="transmembrane region" description="Helical" evidence="7">
    <location>
        <begin position="425"/>
        <end position="445"/>
    </location>
</feature>
<dbReference type="GO" id="GO:0005886">
    <property type="term" value="C:plasma membrane"/>
    <property type="evidence" value="ECO:0007669"/>
    <property type="project" value="UniProtKB-SubCell"/>
</dbReference>
<feature type="transmembrane region" description="Helical" evidence="7">
    <location>
        <begin position="26"/>
        <end position="46"/>
    </location>
</feature>
<comment type="similarity">
    <text evidence="6">Belongs to the ABC-4 integral membrane protein family.</text>
</comment>
<reference evidence="9" key="1">
    <citation type="submission" date="2020-10" db="EMBL/GenBank/DDBJ databases">
        <authorList>
            <person name="Gilroy R."/>
        </authorList>
    </citation>
    <scope>NUCLEOTIDE SEQUENCE</scope>
    <source>
        <strain evidence="9">CHK199-13235</strain>
    </source>
</reference>
<evidence type="ECO:0000256" key="2">
    <source>
        <dbReference type="ARBA" id="ARBA00022475"/>
    </source>
</evidence>
<gene>
    <name evidence="9" type="ORF">IAB51_08720</name>
</gene>
<feature type="transmembrane region" description="Helical" evidence="7">
    <location>
        <begin position="717"/>
        <end position="741"/>
    </location>
</feature>
<feature type="domain" description="ABC3 transporter permease C-terminal" evidence="8">
    <location>
        <begin position="268"/>
        <end position="385"/>
    </location>
</feature>
<evidence type="ECO:0000256" key="5">
    <source>
        <dbReference type="ARBA" id="ARBA00023136"/>
    </source>
</evidence>
<dbReference type="InterPro" id="IPR050250">
    <property type="entry name" value="Macrolide_Exporter_MacB"/>
</dbReference>
<name>A0A9D1FN29_9FIRM</name>
<feature type="transmembrane region" description="Helical" evidence="7">
    <location>
        <begin position="314"/>
        <end position="335"/>
    </location>
</feature>
<accession>A0A9D1FN29</accession>
<protein>
    <submittedName>
        <fullName evidence="9">FtsX-like permease family protein</fullName>
    </submittedName>
</protein>
<keyword evidence="2" id="KW-1003">Cell membrane</keyword>
<evidence type="ECO:0000256" key="3">
    <source>
        <dbReference type="ARBA" id="ARBA00022692"/>
    </source>
</evidence>
<organism evidence="9 10">
    <name type="scientific">Candidatus Merdivicinus excrementipullorum</name>
    <dbReference type="NCBI Taxonomy" id="2840867"/>
    <lineage>
        <taxon>Bacteria</taxon>
        <taxon>Bacillati</taxon>
        <taxon>Bacillota</taxon>
        <taxon>Clostridia</taxon>
        <taxon>Eubacteriales</taxon>
        <taxon>Oscillospiraceae</taxon>
        <taxon>Oscillospiraceae incertae sedis</taxon>
        <taxon>Candidatus Merdivicinus</taxon>
    </lineage>
</organism>
<evidence type="ECO:0000259" key="8">
    <source>
        <dbReference type="Pfam" id="PF02687"/>
    </source>
</evidence>
<comment type="caution">
    <text evidence="9">The sequence shown here is derived from an EMBL/GenBank/DDBJ whole genome shotgun (WGS) entry which is preliminary data.</text>
</comment>
<feature type="transmembrane region" description="Helical" evidence="7">
    <location>
        <begin position="355"/>
        <end position="375"/>
    </location>
</feature>
<evidence type="ECO:0000313" key="10">
    <source>
        <dbReference type="Proteomes" id="UP000824002"/>
    </source>
</evidence>
<sequence>MLANNNLKVCRTLVFRDFRFHPVKNVVLVLAAMLVTALYSFVFLLGGSVEDAFLLNYQYSYGSTSHILYTGLTGHQADAIAENANVKSSVRLSSIGQLSDPMMGQRLVKLAVTDRDYAESVLSVPTTGKLPEQPDEIALDEFTMDSLGVSHELGAPVSLQWTGPDGSAHTSDFTLCGWWASPTNFTEACAWITADAAQALSPGYDGENAANVTLGVNLHQPKVLEEQAAAILEEQGISGTGFTTNLAYNDARKEAAQRQAAPYYSPVLLVALCGYLMIYSIVRASARRDTLYFAGLKSLGMTPRQLRRVMLEQGFLVSCLGFLPGWGVGFLLHFSITSRVISGMEENPALYFLSWQPFALAALCALATTLLAYLLPTVKLSRMTPAQAVRQVSAWKPKHSRGSQGYTTLPRLALRVMGRSRGRTALSAVSLLLAVVLLSSLWIQYISLKEDLYLSVMSPWDYSLSDGSAYLSMQRYNEKNRAITEEMVDDLKSRPEVTAVSALKSHELTLTAPAELQKRIVDYYNQPYDETMTLRESQAGFPEWCAGLDKLEQTGQYTALVIGLDGAYLDFVLENCPFTSGSFDPEAFASGNYVLAAGAYHEGVSTPMEGEVLKLGGEDFTVLGSVMHDDSYLSGANSTEAAFHIAYLMPLEAFDRLFPGQCCRQLAVDIDHSKQAEFESYLAEYRQGLNQGVGVTTRGEYQANFAAARLNMVLPKLVVGAVLMGIALINFINMLVVKTVGRKGEFAVYESLGMTRSQLRRLVVLEGCFHAGMMMVVIAPITALYGWFVVPGIVAAASSWCAVFTFSLAPLWAALPVILAIAVLTPLCCLRFVTKGSLNDRLRAAAR</sequence>
<dbReference type="AlphaFoldDB" id="A0A9D1FN29"/>
<dbReference type="InterPro" id="IPR003838">
    <property type="entry name" value="ABC3_permease_C"/>
</dbReference>
<keyword evidence="3 7" id="KW-0812">Transmembrane</keyword>
<evidence type="ECO:0000256" key="7">
    <source>
        <dbReference type="SAM" id="Phobius"/>
    </source>
</evidence>
<dbReference type="GO" id="GO:0022857">
    <property type="term" value="F:transmembrane transporter activity"/>
    <property type="evidence" value="ECO:0007669"/>
    <property type="project" value="TreeGrafter"/>
</dbReference>
<dbReference type="Proteomes" id="UP000824002">
    <property type="component" value="Unassembled WGS sequence"/>
</dbReference>
<reference evidence="9" key="2">
    <citation type="journal article" date="2021" name="PeerJ">
        <title>Extensive microbial diversity within the chicken gut microbiome revealed by metagenomics and culture.</title>
        <authorList>
            <person name="Gilroy R."/>
            <person name="Ravi A."/>
            <person name="Getino M."/>
            <person name="Pursley I."/>
            <person name="Horton D.L."/>
            <person name="Alikhan N.F."/>
            <person name="Baker D."/>
            <person name="Gharbi K."/>
            <person name="Hall N."/>
            <person name="Watson M."/>
            <person name="Adriaenssens E.M."/>
            <person name="Foster-Nyarko E."/>
            <person name="Jarju S."/>
            <person name="Secka A."/>
            <person name="Antonio M."/>
            <person name="Oren A."/>
            <person name="Chaudhuri R.R."/>
            <person name="La Ragione R."/>
            <person name="Hildebrand F."/>
            <person name="Pallen M.J."/>
        </authorList>
    </citation>
    <scope>NUCLEOTIDE SEQUENCE</scope>
    <source>
        <strain evidence="9">CHK199-13235</strain>
    </source>
</reference>
<keyword evidence="5 7" id="KW-0472">Membrane</keyword>
<evidence type="ECO:0000256" key="1">
    <source>
        <dbReference type="ARBA" id="ARBA00004651"/>
    </source>
</evidence>
<proteinExistence type="inferred from homology"/>
<evidence type="ECO:0000313" key="9">
    <source>
        <dbReference type="EMBL" id="HIS76876.1"/>
    </source>
</evidence>
<dbReference type="PANTHER" id="PTHR30572">
    <property type="entry name" value="MEMBRANE COMPONENT OF TRANSPORTER-RELATED"/>
    <property type="match status" value="1"/>
</dbReference>
<comment type="subcellular location">
    <subcellularLocation>
        <location evidence="1">Cell membrane</location>
        <topology evidence="1">Multi-pass membrane protein</topology>
    </subcellularLocation>
</comment>
<dbReference type="Pfam" id="PF02687">
    <property type="entry name" value="FtsX"/>
    <property type="match status" value="2"/>
</dbReference>
<feature type="transmembrane region" description="Helical" evidence="7">
    <location>
        <begin position="808"/>
        <end position="833"/>
    </location>
</feature>
<feature type="transmembrane region" description="Helical" evidence="7">
    <location>
        <begin position="263"/>
        <end position="282"/>
    </location>
</feature>
<evidence type="ECO:0000256" key="6">
    <source>
        <dbReference type="ARBA" id="ARBA00038076"/>
    </source>
</evidence>
<dbReference type="PANTHER" id="PTHR30572:SF4">
    <property type="entry name" value="ABC TRANSPORTER PERMEASE YTRF"/>
    <property type="match status" value="1"/>
</dbReference>
<keyword evidence="4 7" id="KW-1133">Transmembrane helix</keyword>
<evidence type="ECO:0000256" key="4">
    <source>
        <dbReference type="ARBA" id="ARBA00022989"/>
    </source>
</evidence>
<dbReference type="EMBL" id="DVJP01000056">
    <property type="protein sequence ID" value="HIS76876.1"/>
    <property type="molecule type" value="Genomic_DNA"/>
</dbReference>
<feature type="domain" description="ABC3 transporter permease C-terminal" evidence="8">
    <location>
        <begin position="718"/>
        <end position="836"/>
    </location>
</feature>